<evidence type="ECO:0000256" key="7">
    <source>
        <dbReference type="ARBA" id="ARBA00023274"/>
    </source>
</evidence>
<evidence type="ECO:0000313" key="11">
    <source>
        <dbReference type="EMBL" id="ORX74325.1"/>
    </source>
</evidence>
<dbReference type="GO" id="GO:0000395">
    <property type="term" value="P:mRNA 5'-splice site recognition"/>
    <property type="evidence" value="ECO:0007669"/>
    <property type="project" value="InterPro"/>
</dbReference>
<dbReference type="InterPro" id="IPR017340">
    <property type="entry name" value="U1_snRNP-C"/>
</dbReference>
<dbReference type="GeneID" id="63806665"/>
<dbReference type="PANTHER" id="PTHR31148:SF1">
    <property type="entry name" value="U1 SMALL NUCLEAR RIBONUCLEOPROTEIN C"/>
    <property type="match status" value="1"/>
</dbReference>
<dbReference type="EMBL" id="MCFD01000001">
    <property type="protein sequence ID" value="ORX74325.1"/>
    <property type="molecule type" value="Genomic_DNA"/>
</dbReference>
<evidence type="ECO:0000259" key="10">
    <source>
        <dbReference type="PROSITE" id="PS50171"/>
    </source>
</evidence>
<dbReference type="PROSITE" id="PS50171">
    <property type="entry name" value="ZF_MATRIN"/>
    <property type="match status" value="1"/>
</dbReference>
<proteinExistence type="predicted"/>
<comment type="subunit">
    <text evidence="8">Component of the U1 snRNP. The U1 snRNP is composed of the U1 snRNA and the 7 core Sm proteins SNRPB, SNRPD1, SNRPD2, SNRPD3, SNRPE, SNRPF and SNRPG that assemble in a heptameric protein ring on the Sm site of the small nuclear RNA to form the core snRNP, and at least 3 U1 snRNP-specific proteins SNRNP70/U1-70K, SNRPA/U1-A and SNRPC/U1-C. SNRPC/U1-C interacts with U1 snRNA and the 5' splice-site region of the pre-mRNA. Interacts (via N-terminus) with TIA1 (via C-terminus); thereby promoting spliceosomal U1 snRNP recruitment to 5' splice sites.</text>
</comment>
<keyword evidence="2" id="KW-0479">Metal-binding</keyword>
<evidence type="ECO:0000256" key="2">
    <source>
        <dbReference type="ARBA" id="ARBA00022723"/>
    </source>
</evidence>
<evidence type="ECO:0000256" key="1">
    <source>
        <dbReference type="ARBA" id="ARBA00004123"/>
    </source>
</evidence>
<organism evidence="11 12">
    <name type="scientific">Linderina pennispora</name>
    <dbReference type="NCBI Taxonomy" id="61395"/>
    <lineage>
        <taxon>Eukaryota</taxon>
        <taxon>Fungi</taxon>
        <taxon>Fungi incertae sedis</taxon>
        <taxon>Zoopagomycota</taxon>
        <taxon>Kickxellomycotina</taxon>
        <taxon>Kickxellomycetes</taxon>
        <taxon>Kickxellales</taxon>
        <taxon>Kickxellaceae</taxon>
        <taxon>Linderina</taxon>
    </lineage>
</organism>
<dbReference type="RefSeq" id="XP_040747536.1">
    <property type="nucleotide sequence ID" value="XM_040890017.1"/>
</dbReference>
<evidence type="ECO:0000313" key="12">
    <source>
        <dbReference type="Proteomes" id="UP000193922"/>
    </source>
</evidence>
<evidence type="ECO:0000256" key="4">
    <source>
        <dbReference type="ARBA" id="ARBA00022833"/>
    </source>
</evidence>
<dbReference type="InterPro" id="IPR003604">
    <property type="entry name" value="Matrin/U1-like-C_Znf_C2H2"/>
</dbReference>
<feature type="domain" description="Matrin-type" evidence="10">
    <location>
        <begin position="4"/>
        <end position="36"/>
    </location>
</feature>
<dbReference type="AlphaFoldDB" id="A0A1Y1WLT1"/>
<gene>
    <name evidence="11" type="ORF">DL89DRAFT_289913</name>
</gene>
<dbReference type="GO" id="GO:0005685">
    <property type="term" value="C:U1 snRNP"/>
    <property type="evidence" value="ECO:0007669"/>
    <property type="project" value="InterPro"/>
</dbReference>
<evidence type="ECO:0000256" key="5">
    <source>
        <dbReference type="ARBA" id="ARBA00022884"/>
    </source>
</evidence>
<keyword evidence="12" id="KW-1185">Reference proteome</keyword>
<dbReference type="GO" id="GO:0030627">
    <property type="term" value="F:pre-mRNA 5'-splice site binding"/>
    <property type="evidence" value="ECO:0007669"/>
    <property type="project" value="InterPro"/>
</dbReference>
<dbReference type="FunFam" id="3.30.160.60:FF:000059">
    <property type="entry name" value="U1 small nuclear ribonucleoprotein C"/>
    <property type="match status" value="1"/>
</dbReference>
<dbReference type="SUPFAM" id="SSF57667">
    <property type="entry name" value="beta-beta-alpha zinc fingers"/>
    <property type="match status" value="1"/>
</dbReference>
<dbReference type="InterPro" id="IPR013085">
    <property type="entry name" value="U1-CZ_Znf_C2H2"/>
</dbReference>
<keyword evidence="4" id="KW-0862">Zinc</keyword>
<dbReference type="Gene3D" id="3.30.160.60">
    <property type="entry name" value="Classic Zinc Finger"/>
    <property type="match status" value="1"/>
</dbReference>
<comment type="subcellular location">
    <subcellularLocation>
        <location evidence="1">Nucleus</location>
    </subcellularLocation>
</comment>
<keyword evidence="7" id="KW-0687">Ribonucleoprotein</keyword>
<feature type="compositionally biased region" description="Pro residues" evidence="9">
    <location>
        <begin position="110"/>
        <end position="121"/>
    </location>
</feature>
<accession>A0A1Y1WLT1</accession>
<comment type="caution">
    <text evidence="11">The sequence shown here is derived from an EMBL/GenBank/DDBJ whole genome shotgun (WGS) entry which is preliminary data.</text>
</comment>
<dbReference type="Pfam" id="PF06220">
    <property type="entry name" value="zf-U1"/>
    <property type="match status" value="1"/>
</dbReference>
<keyword evidence="6" id="KW-0539">Nucleus</keyword>
<reference evidence="11 12" key="1">
    <citation type="submission" date="2016-07" db="EMBL/GenBank/DDBJ databases">
        <title>Pervasive Adenine N6-methylation of Active Genes in Fungi.</title>
        <authorList>
            <consortium name="DOE Joint Genome Institute"/>
            <person name="Mondo S.J."/>
            <person name="Dannebaum R.O."/>
            <person name="Kuo R.C."/>
            <person name="Labutti K."/>
            <person name="Haridas S."/>
            <person name="Kuo A."/>
            <person name="Salamov A."/>
            <person name="Ahrendt S.R."/>
            <person name="Lipzen A."/>
            <person name="Sullivan W."/>
            <person name="Andreopoulos W.B."/>
            <person name="Clum A."/>
            <person name="Lindquist E."/>
            <person name="Daum C."/>
            <person name="Ramamoorthy G.K."/>
            <person name="Gryganskyi A."/>
            <person name="Culley D."/>
            <person name="Magnuson J.K."/>
            <person name="James T.Y."/>
            <person name="O'Malley M.A."/>
            <person name="Stajich J.E."/>
            <person name="Spatafora J.W."/>
            <person name="Visel A."/>
            <person name="Grigoriev I.V."/>
        </authorList>
    </citation>
    <scope>NUCLEOTIDE SEQUENCE [LARGE SCALE GENOMIC DNA]</scope>
    <source>
        <strain evidence="11 12">ATCC 12442</strain>
    </source>
</reference>
<dbReference type="OrthoDB" id="76567at2759"/>
<dbReference type="PIRSF" id="PIRSF037969">
    <property type="entry name" value="U1_snRNP-C"/>
    <property type="match status" value="1"/>
</dbReference>
<evidence type="ECO:0000256" key="3">
    <source>
        <dbReference type="ARBA" id="ARBA00022771"/>
    </source>
</evidence>
<dbReference type="Proteomes" id="UP000193922">
    <property type="component" value="Unassembled WGS sequence"/>
</dbReference>
<sequence length="132" mass="14784">MPKYYCDYCDIFLTHDSPSVRKAHNTGWKHINQVAAYYRELEPNKTQEVIDSITAAYGGQFPALRAPAPYHDGQREFRGRDSRSREFRGSSRGPDRSPYGGRYDSAPHSRGPPPPPPPPGPALSAAPQTWDN</sequence>
<keyword evidence="5" id="KW-0694">RNA-binding</keyword>
<dbReference type="SMART" id="SM00451">
    <property type="entry name" value="ZnF_U1"/>
    <property type="match status" value="1"/>
</dbReference>
<dbReference type="InterPro" id="IPR036236">
    <property type="entry name" value="Znf_C2H2_sf"/>
</dbReference>
<protein>
    <submittedName>
        <fullName evidence="11">Zf-U1-domain-containing protein</fullName>
    </submittedName>
</protein>
<evidence type="ECO:0000256" key="9">
    <source>
        <dbReference type="SAM" id="MobiDB-lite"/>
    </source>
</evidence>
<dbReference type="STRING" id="61395.A0A1Y1WLT1"/>
<feature type="region of interest" description="Disordered" evidence="9">
    <location>
        <begin position="63"/>
        <end position="132"/>
    </location>
</feature>
<dbReference type="InterPro" id="IPR000690">
    <property type="entry name" value="Matrin/U1-C_Znf_C2H2"/>
</dbReference>
<evidence type="ECO:0000256" key="8">
    <source>
        <dbReference type="ARBA" id="ARBA00046357"/>
    </source>
</evidence>
<keyword evidence="3" id="KW-0863">Zinc-finger</keyword>
<feature type="compositionally biased region" description="Basic and acidic residues" evidence="9">
    <location>
        <begin position="72"/>
        <end position="95"/>
    </location>
</feature>
<dbReference type="GO" id="GO:0008270">
    <property type="term" value="F:zinc ion binding"/>
    <property type="evidence" value="ECO:0007669"/>
    <property type="project" value="UniProtKB-KW"/>
</dbReference>
<name>A0A1Y1WLT1_9FUNG</name>
<dbReference type="PANTHER" id="PTHR31148">
    <property type="entry name" value="U1 SMALL NUCLEAR RIBONUCLEOPROTEIN C"/>
    <property type="match status" value="1"/>
</dbReference>
<evidence type="ECO:0000256" key="6">
    <source>
        <dbReference type="ARBA" id="ARBA00023242"/>
    </source>
</evidence>